<dbReference type="EC" id="3.2.1.21" evidence="4"/>
<feature type="region of interest" description="Disordered" evidence="10">
    <location>
        <begin position="72"/>
        <end position="97"/>
    </location>
</feature>
<evidence type="ECO:0000256" key="7">
    <source>
        <dbReference type="ARBA" id="ARBA00022801"/>
    </source>
</evidence>
<comment type="function">
    <text evidence="9">Beta-glucosidases are one of a number of cellulolytic enzymes involved in the degradation of cellulosic biomass. Catalyzes the last step releasing glucose from the inhibitory cellobiose.</text>
</comment>
<proteinExistence type="inferred from homology"/>
<evidence type="ECO:0000256" key="10">
    <source>
        <dbReference type="SAM" id="MobiDB-lite"/>
    </source>
</evidence>
<reference evidence="12" key="1">
    <citation type="submission" date="2023-10" db="EMBL/GenBank/DDBJ databases">
        <authorList>
            <person name="Chen Y."/>
            <person name="Shah S."/>
            <person name="Dougan E. K."/>
            <person name="Thang M."/>
            <person name="Chan C."/>
        </authorList>
    </citation>
    <scope>NUCLEOTIDE SEQUENCE [LARGE SCALE GENOMIC DNA]</scope>
</reference>
<keyword evidence="8" id="KW-0326">Glycosidase</keyword>
<dbReference type="InterPro" id="IPR013783">
    <property type="entry name" value="Ig-like_fold"/>
</dbReference>
<dbReference type="PANTHER" id="PTHR42715:SF12">
    <property type="entry name" value="BETA-GLUCOSIDASE G-RELATED"/>
    <property type="match status" value="1"/>
</dbReference>
<sequence>MPSLLNQNELVRAVAAANSKTIVVASAPGAVLMPWSNSVAAVLLNFMPGQEVGSAVADVLFGRVNPSAKLPLTLPNSENETRFSPDQWPGGPDPARPAHASYSEKLLVGYRYYDAHGLNFSTGFPFGHGLSYSTFEYSNLSIDDGGAPGLAARVAFTVENSGRAAGAEVAQLYLGFPSGAGEPPRQLRGFEKTRVLQPGERQRVALPLRPRDLSVWDEAAHAWSLARGTFQVVVGASSRDARLNGVLSVVGESGQPPVAYV</sequence>
<evidence type="ECO:0000313" key="12">
    <source>
        <dbReference type="EMBL" id="CAK0869440.1"/>
    </source>
</evidence>
<evidence type="ECO:0000256" key="1">
    <source>
        <dbReference type="ARBA" id="ARBA00000448"/>
    </source>
</evidence>
<dbReference type="SMART" id="SM01217">
    <property type="entry name" value="Fn3_like"/>
    <property type="match status" value="1"/>
</dbReference>
<evidence type="ECO:0000313" key="13">
    <source>
        <dbReference type="Proteomes" id="UP001189429"/>
    </source>
</evidence>
<feature type="domain" description="Fibronectin type III-like" evidence="11">
    <location>
        <begin position="168"/>
        <end position="238"/>
    </location>
</feature>
<evidence type="ECO:0000256" key="9">
    <source>
        <dbReference type="ARBA" id="ARBA00024983"/>
    </source>
</evidence>
<protein>
    <recommendedName>
        <fullName evidence="4">beta-glucosidase</fullName>
        <ecNumber evidence="4">3.2.1.21</ecNumber>
    </recommendedName>
</protein>
<dbReference type="InterPro" id="IPR036962">
    <property type="entry name" value="Glyco_hydro_3_N_sf"/>
</dbReference>
<gene>
    <name evidence="12" type="ORF">PCOR1329_LOCUS55793</name>
</gene>
<evidence type="ECO:0000256" key="6">
    <source>
        <dbReference type="ARBA" id="ARBA00022729"/>
    </source>
</evidence>
<evidence type="ECO:0000259" key="11">
    <source>
        <dbReference type="SMART" id="SM01217"/>
    </source>
</evidence>
<dbReference type="InterPro" id="IPR002772">
    <property type="entry name" value="Glyco_hydro_3_C"/>
</dbReference>
<evidence type="ECO:0000256" key="5">
    <source>
        <dbReference type="ARBA" id="ARBA00022525"/>
    </source>
</evidence>
<evidence type="ECO:0000256" key="2">
    <source>
        <dbReference type="ARBA" id="ARBA00004613"/>
    </source>
</evidence>
<comment type="subcellular location">
    <subcellularLocation>
        <location evidence="2">Secreted</location>
    </subcellularLocation>
</comment>
<evidence type="ECO:0000256" key="8">
    <source>
        <dbReference type="ARBA" id="ARBA00023295"/>
    </source>
</evidence>
<organism evidence="12 13">
    <name type="scientific">Prorocentrum cordatum</name>
    <dbReference type="NCBI Taxonomy" id="2364126"/>
    <lineage>
        <taxon>Eukaryota</taxon>
        <taxon>Sar</taxon>
        <taxon>Alveolata</taxon>
        <taxon>Dinophyceae</taxon>
        <taxon>Prorocentrales</taxon>
        <taxon>Prorocentraceae</taxon>
        <taxon>Prorocentrum</taxon>
    </lineage>
</organism>
<feature type="compositionally biased region" description="Polar residues" evidence="10">
    <location>
        <begin position="74"/>
        <end position="84"/>
    </location>
</feature>
<dbReference type="SUPFAM" id="SSF52279">
    <property type="entry name" value="Beta-D-glucan exohydrolase, C-terminal domain"/>
    <property type="match status" value="1"/>
</dbReference>
<dbReference type="EMBL" id="CAUYUJ010016849">
    <property type="protein sequence ID" value="CAK0869440.1"/>
    <property type="molecule type" value="Genomic_DNA"/>
</dbReference>
<dbReference type="InterPro" id="IPR036881">
    <property type="entry name" value="Glyco_hydro_3_C_sf"/>
</dbReference>
<name>A0ABN9V9D0_9DINO</name>
<dbReference type="Gene3D" id="2.60.40.10">
    <property type="entry name" value="Immunoglobulins"/>
    <property type="match status" value="1"/>
</dbReference>
<dbReference type="Pfam" id="PF01915">
    <property type="entry name" value="Glyco_hydro_3_C"/>
    <property type="match status" value="1"/>
</dbReference>
<keyword evidence="13" id="KW-1185">Reference proteome</keyword>
<keyword evidence="7" id="KW-0378">Hydrolase</keyword>
<dbReference type="Gene3D" id="3.20.20.300">
    <property type="entry name" value="Glycoside hydrolase, family 3, N-terminal domain"/>
    <property type="match status" value="1"/>
</dbReference>
<dbReference type="PANTHER" id="PTHR42715">
    <property type="entry name" value="BETA-GLUCOSIDASE"/>
    <property type="match status" value="1"/>
</dbReference>
<accession>A0ABN9V9D0</accession>
<comment type="similarity">
    <text evidence="3">Belongs to the glycosyl hydrolase 3 family.</text>
</comment>
<dbReference type="InterPro" id="IPR026891">
    <property type="entry name" value="Fn3-like"/>
</dbReference>
<dbReference type="InterPro" id="IPR050288">
    <property type="entry name" value="Cellulose_deg_GH3"/>
</dbReference>
<dbReference type="Proteomes" id="UP001189429">
    <property type="component" value="Unassembled WGS sequence"/>
</dbReference>
<evidence type="ECO:0000256" key="3">
    <source>
        <dbReference type="ARBA" id="ARBA00005336"/>
    </source>
</evidence>
<keyword evidence="6" id="KW-0732">Signal</keyword>
<comment type="catalytic activity">
    <reaction evidence="1">
        <text>Hydrolysis of terminal, non-reducing beta-D-glucosyl residues with release of beta-D-glucose.</text>
        <dbReference type="EC" id="3.2.1.21"/>
    </reaction>
</comment>
<dbReference type="Pfam" id="PF14310">
    <property type="entry name" value="Fn3-like"/>
    <property type="match status" value="1"/>
</dbReference>
<keyword evidence="5" id="KW-0964">Secreted</keyword>
<comment type="caution">
    <text evidence="12">The sequence shown here is derived from an EMBL/GenBank/DDBJ whole genome shotgun (WGS) entry which is preliminary data.</text>
</comment>
<dbReference type="Gene3D" id="3.40.50.1700">
    <property type="entry name" value="Glycoside hydrolase family 3 C-terminal domain"/>
    <property type="match status" value="1"/>
</dbReference>
<evidence type="ECO:0000256" key="4">
    <source>
        <dbReference type="ARBA" id="ARBA00012744"/>
    </source>
</evidence>